<sequence length="214" mass="22371">MAVCVLDYHKGNLMSVARALDRSGADVVVSDDPGVAAASDGLVIPGVGAFADAMGYMEASGQAEAVAHARARGVPILGICLGMQLFCSRGREGGEGWRPGLGFLPGGCTRLESSRLKVPHVGWDELDLTPLGRACPLLAGVGEGSHMYFTHSYALDDGCDPDVVCAKTHYARSFPSVVWKGNVFGCQFHPEKSSGAGRPILENFVALVKGGLPL</sequence>
<dbReference type="GO" id="GO:0004359">
    <property type="term" value="F:glutaminase activity"/>
    <property type="evidence" value="ECO:0007669"/>
    <property type="project" value="UniProtKB-EC"/>
</dbReference>
<evidence type="ECO:0000313" key="14">
    <source>
        <dbReference type="EMBL" id="GJM55140.1"/>
    </source>
</evidence>
<comment type="subunit">
    <text evidence="2 11">Heterodimer of HisH and HisF.</text>
</comment>
<keyword evidence="11" id="KW-0963">Cytoplasm</keyword>
<dbReference type="RefSeq" id="WP_135977638.1">
    <property type="nucleotide sequence ID" value="NZ_BQKC01000001.1"/>
</dbReference>
<dbReference type="NCBIfam" id="TIGR01855">
    <property type="entry name" value="IMP_synth_hisH"/>
    <property type="match status" value="1"/>
</dbReference>
<evidence type="ECO:0000256" key="12">
    <source>
        <dbReference type="PIRSR" id="PIRSR000495-1"/>
    </source>
</evidence>
<feature type="active site" evidence="11 12">
    <location>
        <position position="189"/>
    </location>
</feature>
<evidence type="ECO:0000256" key="2">
    <source>
        <dbReference type="ARBA" id="ARBA00011152"/>
    </source>
</evidence>
<evidence type="ECO:0000256" key="3">
    <source>
        <dbReference type="ARBA" id="ARBA00022605"/>
    </source>
</evidence>
<comment type="caution">
    <text evidence="14">The sequence shown here is derived from an EMBL/GenBank/DDBJ whole genome shotgun (WGS) entry which is preliminary data.</text>
</comment>
<comment type="pathway">
    <text evidence="1 11">Amino-acid biosynthesis; L-histidine biosynthesis; L-histidine from 5-phospho-alpha-D-ribose 1-diphosphate: step 5/9.</text>
</comment>
<protein>
    <recommendedName>
        <fullName evidence="11">Imidazole glycerol phosphate synthase subunit HisH</fullName>
        <ecNumber evidence="11">4.3.2.10</ecNumber>
    </recommendedName>
    <alternativeName>
        <fullName evidence="11">IGP synthase glutaminase subunit</fullName>
        <ecNumber evidence="11">3.5.1.2</ecNumber>
    </alternativeName>
    <alternativeName>
        <fullName evidence="11">IGP synthase subunit HisH</fullName>
    </alternativeName>
    <alternativeName>
        <fullName evidence="11">ImGP synthase subunit HisH</fullName>
        <shortName evidence="11">IGPS subunit HisH</shortName>
    </alternativeName>
</protein>
<dbReference type="InterPro" id="IPR017926">
    <property type="entry name" value="GATASE"/>
</dbReference>
<dbReference type="PANTHER" id="PTHR42701:SF1">
    <property type="entry name" value="IMIDAZOLE GLYCEROL PHOSPHATE SYNTHASE SUBUNIT HISH"/>
    <property type="match status" value="1"/>
</dbReference>
<dbReference type="PROSITE" id="PS51273">
    <property type="entry name" value="GATASE_TYPE_1"/>
    <property type="match status" value="1"/>
</dbReference>
<gene>
    <name evidence="11 14" type="primary">hisH</name>
    <name evidence="14" type="ORF">ATOP_07950</name>
</gene>
<evidence type="ECO:0000313" key="15">
    <source>
        <dbReference type="Proteomes" id="UP001055025"/>
    </source>
</evidence>
<dbReference type="GO" id="GO:0005737">
    <property type="term" value="C:cytoplasm"/>
    <property type="evidence" value="ECO:0007669"/>
    <property type="project" value="UniProtKB-SubCell"/>
</dbReference>
<comment type="catalytic activity">
    <reaction evidence="10 11">
        <text>L-glutamine + H2O = L-glutamate + NH4(+)</text>
        <dbReference type="Rhea" id="RHEA:15889"/>
        <dbReference type="ChEBI" id="CHEBI:15377"/>
        <dbReference type="ChEBI" id="CHEBI:28938"/>
        <dbReference type="ChEBI" id="CHEBI:29985"/>
        <dbReference type="ChEBI" id="CHEBI:58359"/>
        <dbReference type="EC" id="3.5.1.2"/>
    </reaction>
</comment>
<evidence type="ECO:0000256" key="10">
    <source>
        <dbReference type="ARBA" id="ARBA00049534"/>
    </source>
</evidence>
<evidence type="ECO:0000256" key="8">
    <source>
        <dbReference type="ARBA" id="ARBA00025299"/>
    </source>
</evidence>
<feature type="active site" description="Nucleophile" evidence="11 12">
    <location>
        <position position="80"/>
    </location>
</feature>
<evidence type="ECO:0000256" key="6">
    <source>
        <dbReference type="ARBA" id="ARBA00023102"/>
    </source>
</evidence>
<keyword evidence="7 11" id="KW-0456">Lyase</keyword>
<evidence type="ECO:0000256" key="4">
    <source>
        <dbReference type="ARBA" id="ARBA00022801"/>
    </source>
</evidence>
<keyword evidence="6 11" id="KW-0368">Histidine biosynthesis</keyword>
<reference evidence="14" key="1">
    <citation type="journal article" date="2022" name="Int. J. Syst. Evol. Microbiol.">
        <title>Granulimonas faecalis gen. nov., sp. nov., and Leptogranulimonas caecicola gen. nov., sp. nov., novel lactate-producing Atopobiaceae bacteria isolated from mouse intestines, and an emended description of the family Atopobiaceae.</title>
        <authorList>
            <person name="Morinaga K."/>
            <person name="Kusada H."/>
            <person name="Sakamoto S."/>
            <person name="Murakami T."/>
            <person name="Toyoda A."/>
            <person name="Mori H."/>
            <person name="Meng X.Y."/>
            <person name="Takashino M."/>
            <person name="Murotomi K."/>
            <person name="Tamaki H."/>
        </authorList>
    </citation>
    <scope>NUCLEOTIDE SEQUENCE</scope>
    <source>
        <strain evidence="14">OPF53</strain>
    </source>
</reference>
<name>A0AAV5B3V5_9ACTN</name>
<accession>A0AAV5B3V5</accession>
<evidence type="ECO:0000259" key="13">
    <source>
        <dbReference type="Pfam" id="PF00117"/>
    </source>
</evidence>
<keyword evidence="15" id="KW-1185">Reference proteome</keyword>
<dbReference type="Gene3D" id="3.40.50.880">
    <property type="match status" value="1"/>
</dbReference>
<keyword evidence="4 11" id="KW-0378">Hydrolase</keyword>
<dbReference type="GO" id="GO:0016829">
    <property type="term" value="F:lyase activity"/>
    <property type="evidence" value="ECO:0007669"/>
    <property type="project" value="UniProtKB-KW"/>
</dbReference>
<dbReference type="PIRSF" id="PIRSF000495">
    <property type="entry name" value="Amidotransf_hisH"/>
    <property type="match status" value="1"/>
</dbReference>
<proteinExistence type="inferred from homology"/>
<dbReference type="GO" id="GO:0000107">
    <property type="term" value="F:imidazoleglycerol-phosphate synthase activity"/>
    <property type="evidence" value="ECO:0007669"/>
    <property type="project" value="UniProtKB-UniRule"/>
</dbReference>
<keyword evidence="3 11" id="KW-0028">Amino-acid biosynthesis</keyword>
<evidence type="ECO:0000256" key="7">
    <source>
        <dbReference type="ARBA" id="ARBA00023239"/>
    </source>
</evidence>
<keyword evidence="5 11" id="KW-0315">Glutamine amidotransferase</keyword>
<evidence type="ECO:0000256" key="5">
    <source>
        <dbReference type="ARBA" id="ARBA00022962"/>
    </source>
</evidence>
<organism evidence="14 15">
    <name type="scientific">Granulimonas faecalis</name>
    <dbReference type="NCBI Taxonomy" id="2894155"/>
    <lineage>
        <taxon>Bacteria</taxon>
        <taxon>Bacillati</taxon>
        <taxon>Actinomycetota</taxon>
        <taxon>Coriobacteriia</taxon>
        <taxon>Coriobacteriales</taxon>
        <taxon>Kribbibacteriaceae</taxon>
        <taxon>Granulimonas</taxon>
    </lineage>
</organism>
<comment type="subcellular location">
    <subcellularLocation>
        <location evidence="11">Cytoplasm</location>
    </subcellularLocation>
</comment>
<dbReference type="InterPro" id="IPR029062">
    <property type="entry name" value="Class_I_gatase-like"/>
</dbReference>
<dbReference type="EC" id="3.5.1.2" evidence="11"/>
<feature type="domain" description="Glutamine amidotransferase" evidence="13">
    <location>
        <begin position="5"/>
        <end position="205"/>
    </location>
</feature>
<dbReference type="EC" id="4.3.2.10" evidence="11"/>
<dbReference type="Pfam" id="PF00117">
    <property type="entry name" value="GATase"/>
    <property type="match status" value="1"/>
</dbReference>
<dbReference type="SUPFAM" id="SSF52317">
    <property type="entry name" value="Class I glutamine amidotransferase-like"/>
    <property type="match status" value="1"/>
</dbReference>
<evidence type="ECO:0000256" key="9">
    <source>
        <dbReference type="ARBA" id="ARBA00047838"/>
    </source>
</evidence>
<dbReference type="CDD" id="cd01748">
    <property type="entry name" value="GATase1_IGP_Synthase"/>
    <property type="match status" value="1"/>
</dbReference>
<dbReference type="AlphaFoldDB" id="A0AAV5B3V5"/>
<dbReference type="PANTHER" id="PTHR42701">
    <property type="entry name" value="IMIDAZOLE GLYCEROL PHOSPHATE SYNTHASE SUBUNIT HISH"/>
    <property type="match status" value="1"/>
</dbReference>
<comment type="catalytic activity">
    <reaction evidence="9 11">
        <text>5-[(5-phospho-1-deoxy-D-ribulos-1-ylimino)methylamino]-1-(5-phospho-beta-D-ribosyl)imidazole-4-carboxamide + L-glutamine = D-erythro-1-(imidazol-4-yl)glycerol 3-phosphate + 5-amino-1-(5-phospho-beta-D-ribosyl)imidazole-4-carboxamide + L-glutamate + H(+)</text>
        <dbReference type="Rhea" id="RHEA:24793"/>
        <dbReference type="ChEBI" id="CHEBI:15378"/>
        <dbReference type="ChEBI" id="CHEBI:29985"/>
        <dbReference type="ChEBI" id="CHEBI:58278"/>
        <dbReference type="ChEBI" id="CHEBI:58359"/>
        <dbReference type="ChEBI" id="CHEBI:58475"/>
        <dbReference type="ChEBI" id="CHEBI:58525"/>
        <dbReference type="EC" id="4.3.2.10"/>
    </reaction>
</comment>
<evidence type="ECO:0000256" key="1">
    <source>
        <dbReference type="ARBA" id="ARBA00005091"/>
    </source>
</evidence>
<dbReference type="InterPro" id="IPR010139">
    <property type="entry name" value="Imidazole-glycPsynth_HisH"/>
</dbReference>
<dbReference type="HAMAP" id="MF_00278">
    <property type="entry name" value="HisH"/>
    <property type="match status" value="1"/>
</dbReference>
<dbReference type="EMBL" id="BQKC01000001">
    <property type="protein sequence ID" value="GJM55140.1"/>
    <property type="molecule type" value="Genomic_DNA"/>
</dbReference>
<evidence type="ECO:0000256" key="11">
    <source>
        <dbReference type="HAMAP-Rule" id="MF_00278"/>
    </source>
</evidence>
<dbReference type="Proteomes" id="UP001055025">
    <property type="component" value="Unassembled WGS sequence"/>
</dbReference>
<comment type="function">
    <text evidence="8 11">IGPS catalyzes the conversion of PRFAR and glutamine to IGP, AICAR and glutamate. The HisH subunit catalyzes the hydrolysis of glutamine to glutamate and ammonia as part of the synthesis of IGP and AICAR. The resulting ammonia molecule is channeled to the active site of HisF.</text>
</comment>
<dbReference type="GO" id="GO:0000105">
    <property type="term" value="P:L-histidine biosynthetic process"/>
    <property type="evidence" value="ECO:0007669"/>
    <property type="project" value="UniProtKB-UniRule"/>
</dbReference>
<feature type="active site" evidence="11 12">
    <location>
        <position position="191"/>
    </location>
</feature>